<feature type="transmembrane region" description="Helical" evidence="2">
    <location>
        <begin position="29"/>
        <end position="50"/>
    </location>
</feature>
<proteinExistence type="predicted"/>
<feature type="compositionally biased region" description="Acidic residues" evidence="1">
    <location>
        <begin position="100"/>
        <end position="110"/>
    </location>
</feature>
<evidence type="ECO:0000256" key="1">
    <source>
        <dbReference type="SAM" id="MobiDB-lite"/>
    </source>
</evidence>
<evidence type="ECO:0000256" key="2">
    <source>
        <dbReference type="SAM" id="Phobius"/>
    </source>
</evidence>
<dbReference type="EMBL" id="CM003375">
    <property type="protein sequence ID" value="KOM44631.1"/>
    <property type="molecule type" value="Genomic_DNA"/>
</dbReference>
<keyword evidence="2" id="KW-0812">Transmembrane</keyword>
<dbReference type="PANTHER" id="PTHR45724:SF19">
    <property type="entry name" value="AQUAPORIN NIP6-1"/>
    <property type="match status" value="1"/>
</dbReference>
<evidence type="ECO:0000256" key="3">
    <source>
        <dbReference type="SAM" id="SignalP"/>
    </source>
</evidence>
<reference evidence="5" key="1">
    <citation type="journal article" date="2015" name="Proc. Natl. Acad. Sci. U.S.A.">
        <title>Genome sequencing of adzuki bean (Vigna angularis) provides insight into high starch and low fat accumulation and domestication.</title>
        <authorList>
            <person name="Yang K."/>
            <person name="Tian Z."/>
            <person name="Chen C."/>
            <person name="Luo L."/>
            <person name="Zhao B."/>
            <person name="Wang Z."/>
            <person name="Yu L."/>
            <person name="Li Y."/>
            <person name="Sun Y."/>
            <person name="Li W."/>
            <person name="Chen Y."/>
            <person name="Li Y."/>
            <person name="Zhang Y."/>
            <person name="Ai D."/>
            <person name="Zhao J."/>
            <person name="Shang C."/>
            <person name="Ma Y."/>
            <person name="Wu B."/>
            <person name="Wang M."/>
            <person name="Gao L."/>
            <person name="Sun D."/>
            <person name="Zhang P."/>
            <person name="Guo F."/>
            <person name="Wang W."/>
            <person name="Li Y."/>
            <person name="Wang J."/>
            <person name="Varshney R.K."/>
            <person name="Wang J."/>
            <person name="Ling H.Q."/>
            <person name="Wan P."/>
        </authorList>
    </citation>
    <scope>NUCLEOTIDE SEQUENCE</scope>
    <source>
        <strain evidence="5">cv. Jingnong 6</strain>
    </source>
</reference>
<accession>A0A0L9UPI6</accession>
<dbReference type="Proteomes" id="UP000053144">
    <property type="component" value="Chromosome 5"/>
</dbReference>
<dbReference type="Gramene" id="KOM44631">
    <property type="protein sequence ID" value="KOM44631"/>
    <property type="gene ID" value="LR48_Vigan05g223600"/>
</dbReference>
<name>A0A0L9UPI6_PHAAN</name>
<evidence type="ECO:0000313" key="4">
    <source>
        <dbReference type="EMBL" id="KOM44631.1"/>
    </source>
</evidence>
<feature type="compositionally biased region" description="Basic and acidic residues" evidence="1">
    <location>
        <begin position="111"/>
        <end position="132"/>
    </location>
</feature>
<dbReference type="InterPro" id="IPR034294">
    <property type="entry name" value="Aquaporin_transptr"/>
</dbReference>
<keyword evidence="2" id="KW-1133">Transmembrane helix</keyword>
<gene>
    <name evidence="4" type="ORF">LR48_Vigan05g223600</name>
</gene>
<feature type="region of interest" description="Disordered" evidence="1">
    <location>
        <begin position="94"/>
        <end position="132"/>
    </location>
</feature>
<organism evidence="4 5">
    <name type="scientific">Phaseolus angularis</name>
    <name type="common">Azuki bean</name>
    <name type="synonym">Vigna angularis</name>
    <dbReference type="NCBI Taxonomy" id="3914"/>
    <lineage>
        <taxon>Eukaryota</taxon>
        <taxon>Viridiplantae</taxon>
        <taxon>Streptophyta</taxon>
        <taxon>Embryophyta</taxon>
        <taxon>Tracheophyta</taxon>
        <taxon>Spermatophyta</taxon>
        <taxon>Magnoliopsida</taxon>
        <taxon>eudicotyledons</taxon>
        <taxon>Gunneridae</taxon>
        <taxon>Pentapetalae</taxon>
        <taxon>rosids</taxon>
        <taxon>fabids</taxon>
        <taxon>Fabales</taxon>
        <taxon>Fabaceae</taxon>
        <taxon>Papilionoideae</taxon>
        <taxon>50 kb inversion clade</taxon>
        <taxon>NPAAA clade</taxon>
        <taxon>indigoferoid/millettioid clade</taxon>
        <taxon>Phaseoleae</taxon>
        <taxon>Vigna</taxon>
    </lineage>
</organism>
<feature type="signal peptide" evidence="3">
    <location>
        <begin position="1"/>
        <end position="19"/>
    </location>
</feature>
<evidence type="ECO:0000313" key="5">
    <source>
        <dbReference type="Proteomes" id="UP000053144"/>
    </source>
</evidence>
<sequence length="132" mass="15001">MIRLLEFIFAFNLMFVVTAVTTDTRAVGELAGIVVGGIVMLNIMIAGARWRTERHTRWKGFPVDDRPTQKMEGFNARIRVKMDHTATENIEQLNARIEDGGENNSEDGSFEDGRQSERETRDGRVERTSFPP</sequence>
<dbReference type="STRING" id="3914.A0A0L9UPI6"/>
<dbReference type="PANTHER" id="PTHR45724">
    <property type="entry name" value="AQUAPORIN NIP2-1"/>
    <property type="match status" value="1"/>
</dbReference>
<feature type="chain" id="PRO_5005595830" evidence="3">
    <location>
        <begin position="20"/>
        <end position="132"/>
    </location>
</feature>
<dbReference type="AlphaFoldDB" id="A0A0L9UPI6"/>
<keyword evidence="2" id="KW-0472">Membrane</keyword>
<protein>
    <submittedName>
        <fullName evidence="4">Uncharacterized protein</fullName>
    </submittedName>
</protein>
<keyword evidence="3" id="KW-0732">Signal</keyword>